<dbReference type="VEuPathDB" id="VectorBase:ASIC008812"/>
<protein>
    <submittedName>
        <fullName evidence="1 2">Transcriptional antiterminator</fullName>
    </submittedName>
</protein>
<sequence>MAESFGVEIACSEKHRIRSRTKRRSRPPAAGGNLQWEMLAEQCVRLTVGRPEDFPRENPTLPS</sequence>
<keyword evidence="3" id="KW-1185">Reference proteome</keyword>
<name>A0A084VTN6_ANOSI</name>
<evidence type="ECO:0000313" key="3">
    <source>
        <dbReference type="Proteomes" id="UP000030765"/>
    </source>
</evidence>
<reference evidence="1 3" key="1">
    <citation type="journal article" date="2014" name="BMC Genomics">
        <title>Genome sequence of Anopheles sinensis provides insight into genetics basis of mosquito competence for malaria parasites.</title>
        <authorList>
            <person name="Zhou D."/>
            <person name="Zhang D."/>
            <person name="Ding G."/>
            <person name="Shi L."/>
            <person name="Hou Q."/>
            <person name="Ye Y."/>
            <person name="Xu Y."/>
            <person name="Zhou H."/>
            <person name="Xiong C."/>
            <person name="Li S."/>
            <person name="Yu J."/>
            <person name="Hong S."/>
            <person name="Yu X."/>
            <person name="Zou P."/>
            <person name="Chen C."/>
            <person name="Chang X."/>
            <person name="Wang W."/>
            <person name="Lv Y."/>
            <person name="Sun Y."/>
            <person name="Ma L."/>
            <person name="Shen B."/>
            <person name="Zhu C."/>
        </authorList>
    </citation>
    <scope>NUCLEOTIDE SEQUENCE [LARGE SCALE GENOMIC DNA]</scope>
</reference>
<dbReference type="EMBL" id="ATLV01016368">
    <property type="status" value="NOT_ANNOTATED_CDS"/>
    <property type="molecule type" value="Genomic_DNA"/>
</dbReference>
<gene>
    <name evidence="1" type="ORF">ZHAS_00008812</name>
</gene>
<dbReference type="Proteomes" id="UP000030765">
    <property type="component" value="Unassembled WGS sequence"/>
</dbReference>
<organism evidence="1">
    <name type="scientific">Anopheles sinensis</name>
    <name type="common">Mosquito</name>
    <dbReference type="NCBI Taxonomy" id="74873"/>
    <lineage>
        <taxon>Eukaryota</taxon>
        <taxon>Metazoa</taxon>
        <taxon>Ecdysozoa</taxon>
        <taxon>Arthropoda</taxon>
        <taxon>Hexapoda</taxon>
        <taxon>Insecta</taxon>
        <taxon>Pterygota</taxon>
        <taxon>Neoptera</taxon>
        <taxon>Endopterygota</taxon>
        <taxon>Diptera</taxon>
        <taxon>Nematocera</taxon>
        <taxon>Culicoidea</taxon>
        <taxon>Culicidae</taxon>
        <taxon>Anophelinae</taxon>
        <taxon>Anopheles</taxon>
    </lineage>
</organism>
<accession>A0A084VTN6</accession>
<dbReference type="AlphaFoldDB" id="A0A084VTN6"/>
<dbReference type="EnsemblMetazoa" id="ASIC008812-RA">
    <property type="protein sequence ID" value="ASIC008812-PA"/>
    <property type="gene ID" value="ASIC008812"/>
</dbReference>
<proteinExistence type="predicted"/>
<evidence type="ECO:0000313" key="1">
    <source>
        <dbReference type="EMBL" id="KFB41330.1"/>
    </source>
</evidence>
<evidence type="ECO:0000313" key="2">
    <source>
        <dbReference type="EnsemblMetazoa" id="ASIC008812-PA"/>
    </source>
</evidence>
<dbReference type="EMBL" id="KE525079">
    <property type="protein sequence ID" value="KFB41330.1"/>
    <property type="molecule type" value="Genomic_DNA"/>
</dbReference>
<reference evidence="2" key="2">
    <citation type="submission" date="2020-05" db="UniProtKB">
        <authorList>
            <consortium name="EnsemblMetazoa"/>
        </authorList>
    </citation>
    <scope>IDENTIFICATION</scope>
</reference>